<protein>
    <submittedName>
        <fullName evidence="2">XRE family transcriptional regulator</fullName>
    </submittedName>
</protein>
<evidence type="ECO:0000259" key="1">
    <source>
        <dbReference type="PROSITE" id="PS50943"/>
    </source>
</evidence>
<accession>A0A9Q8FPT9</accession>
<reference evidence="2 3" key="1">
    <citation type="submission" date="2019-01" db="EMBL/GenBank/DDBJ databases">
        <title>Draft genome sequences of the type strains of six Macrococcus species.</title>
        <authorList>
            <person name="Mazhar S."/>
            <person name="Altermann E."/>
            <person name="Hill C."/>
            <person name="Mcauliffe O."/>
        </authorList>
    </citation>
    <scope>NUCLEOTIDE SEQUENCE [LARGE SCALE GENOMIC DNA]</scope>
    <source>
        <strain evidence="2 3">ATCC 51828</strain>
    </source>
</reference>
<dbReference type="Gene3D" id="1.10.260.40">
    <property type="entry name" value="lambda repressor-like DNA-binding domains"/>
    <property type="match status" value="1"/>
</dbReference>
<dbReference type="RefSeq" id="WP_133417468.1">
    <property type="nucleotide sequence ID" value="NZ_SCWD01000001.1"/>
</dbReference>
<evidence type="ECO:0000313" key="2">
    <source>
        <dbReference type="EMBL" id="TDM04610.1"/>
    </source>
</evidence>
<organism evidence="2 3">
    <name type="scientific">Macrococcus carouselicus</name>
    <dbReference type="NCBI Taxonomy" id="69969"/>
    <lineage>
        <taxon>Bacteria</taxon>
        <taxon>Bacillati</taxon>
        <taxon>Bacillota</taxon>
        <taxon>Bacilli</taxon>
        <taxon>Bacillales</taxon>
        <taxon>Staphylococcaceae</taxon>
        <taxon>Macrococcus</taxon>
    </lineage>
</organism>
<comment type="caution">
    <text evidence="2">The sequence shown here is derived from an EMBL/GenBank/DDBJ whole genome shotgun (WGS) entry which is preliminary data.</text>
</comment>
<dbReference type="OrthoDB" id="9808239at2"/>
<dbReference type="GO" id="GO:0003677">
    <property type="term" value="F:DNA binding"/>
    <property type="evidence" value="ECO:0007669"/>
    <property type="project" value="InterPro"/>
</dbReference>
<dbReference type="InterPro" id="IPR001387">
    <property type="entry name" value="Cro/C1-type_HTH"/>
</dbReference>
<dbReference type="EMBL" id="SCWD01000001">
    <property type="protein sequence ID" value="TDM04610.1"/>
    <property type="molecule type" value="Genomic_DNA"/>
</dbReference>
<evidence type="ECO:0000313" key="3">
    <source>
        <dbReference type="Proteomes" id="UP000295280"/>
    </source>
</evidence>
<feature type="domain" description="HTH cro/C1-type" evidence="1">
    <location>
        <begin position="10"/>
        <end position="64"/>
    </location>
</feature>
<dbReference type="InterPro" id="IPR010982">
    <property type="entry name" value="Lambda_DNA-bd_dom_sf"/>
</dbReference>
<dbReference type="AlphaFoldDB" id="A0A9Q8FPT9"/>
<dbReference type="SMART" id="SM00530">
    <property type="entry name" value="HTH_XRE"/>
    <property type="match status" value="1"/>
</dbReference>
<dbReference type="Pfam" id="PF01381">
    <property type="entry name" value="HTH_3"/>
    <property type="match status" value="1"/>
</dbReference>
<name>A0A9Q8FPT9_9STAP</name>
<dbReference type="Proteomes" id="UP000295280">
    <property type="component" value="Unassembled WGS sequence"/>
</dbReference>
<sequence>MNNEEMMAAIKYHRENLGFSSTEVATAIGYDVSKYSRLENGHQYITLVEAVKIAHLFGMKVDELIRIPSKKNR</sequence>
<gene>
    <name evidence="2" type="ORF">ERX40_05405</name>
</gene>
<dbReference type="PROSITE" id="PS50943">
    <property type="entry name" value="HTH_CROC1"/>
    <property type="match status" value="1"/>
</dbReference>
<dbReference type="SUPFAM" id="SSF47413">
    <property type="entry name" value="lambda repressor-like DNA-binding domains"/>
    <property type="match status" value="1"/>
</dbReference>
<keyword evidence="3" id="KW-1185">Reference proteome</keyword>
<dbReference type="CDD" id="cd00093">
    <property type="entry name" value="HTH_XRE"/>
    <property type="match status" value="1"/>
</dbReference>
<proteinExistence type="predicted"/>